<dbReference type="PANTHER" id="PTHR14440">
    <property type="entry name" value="DNA-DIRECTED RNA POLYMERASE I SUBUNIT RPA49"/>
    <property type="match status" value="1"/>
</dbReference>
<comment type="similarity">
    <text evidence="2">Belongs to the eukaryotic RPA49/POLR1E RNA polymerase subunit family.</text>
</comment>
<sequence>FLVTFANGQPVEGAHLSGTLHQNITRDRRHQHKRILEIETPGLNYDGTNFGKEVSSLSAKQSVFLGILNKATGKMRLIETSSYCVHPVLESTKTTKALLKKSSDLLTFAEKQEAITSAFGSKRAQQSVNRRKLYQASRPEDVYQLESIAPDNFLAYMEDSARELLDGKDPDPKSTLLFKELLAVAKLEEDEENQVRLTCLALYVEYLVTFLNMKGRDIQHMKVKDKNLQGCPPMIKRHILDEYTHNHLNKRVRSSQNEDRAMCCAMVLSLIASKYQLSLSTLLSSLMVTRDKSNLKFQSAR</sequence>
<comment type="caution">
    <text evidence="6">The sequence shown here is derived from an EMBL/GenBank/DDBJ whole genome shotgun (WGS) entry which is preliminary data.</text>
</comment>
<dbReference type="GO" id="GO:0005730">
    <property type="term" value="C:nucleolus"/>
    <property type="evidence" value="ECO:0007669"/>
    <property type="project" value="UniProtKB-SubCell"/>
</dbReference>
<evidence type="ECO:0000256" key="3">
    <source>
        <dbReference type="ARBA" id="ARBA00022478"/>
    </source>
</evidence>
<evidence type="ECO:0000256" key="1">
    <source>
        <dbReference type="ARBA" id="ARBA00004604"/>
    </source>
</evidence>
<dbReference type="Pfam" id="PF06870">
    <property type="entry name" value="RNA_pol_I_A49"/>
    <property type="match status" value="2"/>
</dbReference>
<keyword evidence="4" id="KW-0804">Transcription</keyword>
<reference evidence="6" key="1">
    <citation type="journal article" date="2021" name="Sci. Adv.">
        <title>The American lobster genome reveals insights on longevity, neural, and immune adaptations.</title>
        <authorList>
            <person name="Polinski J.M."/>
            <person name="Zimin A.V."/>
            <person name="Clark K.F."/>
            <person name="Kohn A.B."/>
            <person name="Sadowski N."/>
            <person name="Timp W."/>
            <person name="Ptitsyn A."/>
            <person name="Khanna P."/>
            <person name="Romanova D.Y."/>
            <person name="Williams P."/>
            <person name="Greenwood S.J."/>
            <person name="Moroz L.L."/>
            <person name="Walt D.R."/>
            <person name="Bodnar A.G."/>
        </authorList>
    </citation>
    <scope>NUCLEOTIDE SEQUENCE</scope>
    <source>
        <strain evidence="6">GMGI-L3</strain>
    </source>
</reference>
<evidence type="ECO:0000313" key="6">
    <source>
        <dbReference type="EMBL" id="KAG7167781.1"/>
    </source>
</evidence>
<organism evidence="6 7">
    <name type="scientific">Homarus americanus</name>
    <name type="common">American lobster</name>
    <dbReference type="NCBI Taxonomy" id="6706"/>
    <lineage>
        <taxon>Eukaryota</taxon>
        <taxon>Metazoa</taxon>
        <taxon>Ecdysozoa</taxon>
        <taxon>Arthropoda</taxon>
        <taxon>Crustacea</taxon>
        <taxon>Multicrustacea</taxon>
        <taxon>Malacostraca</taxon>
        <taxon>Eumalacostraca</taxon>
        <taxon>Eucarida</taxon>
        <taxon>Decapoda</taxon>
        <taxon>Pleocyemata</taxon>
        <taxon>Astacidea</taxon>
        <taxon>Nephropoidea</taxon>
        <taxon>Nephropidae</taxon>
        <taxon>Homarus</taxon>
    </lineage>
</organism>
<dbReference type="EMBL" id="JAHLQT010021257">
    <property type="protein sequence ID" value="KAG7167781.1"/>
    <property type="molecule type" value="Genomic_DNA"/>
</dbReference>
<evidence type="ECO:0000256" key="4">
    <source>
        <dbReference type="ARBA" id="ARBA00023163"/>
    </source>
</evidence>
<dbReference type="GO" id="GO:0000428">
    <property type="term" value="C:DNA-directed RNA polymerase complex"/>
    <property type="evidence" value="ECO:0007669"/>
    <property type="project" value="UniProtKB-KW"/>
</dbReference>
<proteinExistence type="inferred from homology"/>
<evidence type="ECO:0000256" key="2">
    <source>
        <dbReference type="ARBA" id="ARBA00009430"/>
    </source>
</evidence>
<evidence type="ECO:0000256" key="5">
    <source>
        <dbReference type="ARBA" id="ARBA00023242"/>
    </source>
</evidence>
<comment type="subcellular location">
    <subcellularLocation>
        <location evidence="1">Nucleus</location>
        <location evidence="1">Nucleolus</location>
    </subcellularLocation>
</comment>
<protein>
    <submittedName>
        <fullName evidence="6">DNA-directed RNA polymerase I subunit RPA49-like</fullName>
    </submittedName>
</protein>
<gene>
    <name evidence="6" type="primary">Polr1e-L</name>
    <name evidence="6" type="ORF">Hamer_G010175</name>
</gene>
<dbReference type="GO" id="GO:0006351">
    <property type="term" value="P:DNA-templated transcription"/>
    <property type="evidence" value="ECO:0007669"/>
    <property type="project" value="InterPro"/>
</dbReference>
<keyword evidence="3 6" id="KW-0240">DNA-directed RNA polymerase</keyword>
<accession>A0A8J5MY14</accession>
<keyword evidence="5" id="KW-0539">Nucleus</keyword>
<feature type="non-terminal residue" evidence="6">
    <location>
        <position position="1"/>
    </location>
</feature>
<evidence type="ECO:0000313" key="7">
    <source>
        <dbReference type="Proteomes" id="UP000747542"/>
    </source>
</evidence>
<dbReference type="AlphaFoldDB" id="A0A8J5MY14"/>
<keyword evidence="7" id="KW-1185">Reference proteome</keyword>
<dbReference type="GO" id="GO:0003677">
    <property type="term" value="F:DNA binding"/>
    <property type="evidence" value="ECO:0007669"/>
    <property type="project" value="InterPro"/>
</dbReference>
<dbReference type="InterPro" id="IPR009668">
    <property type="entry name" value="RNA_pol-assoc_fac_A49-like"/>
</dbReference>
<dbReference type="Proteomes" id="UP000747542">
    <property type="component" value="Unassembled WGS sequence"/>
</dbReference>
<name>A0A8J5MY14_HOMAM</name>